<keyword evidence="20" id="KW-1185">Reference proteome</keyword>
<dbReference type="GO" id="GO:0089718">
    <property type="term" value="P:amino acid import across plasma membrane"/>
    <property type="evidence" value="ECO:0007669"/>
    <property type="project" value="TreeGrafter"/>
</dbReference>
<dbReference type="SUPFAM" id="SSF161070">
    <property type="entry name" value="SNF-like"/>
    <property type="match status" value="1"/>
</dbReference>
<feature type="binding site" evidence="14">
    <location>
        <position position="245"/>
    </location>
    <ligand>
        <name>Na(+)</name>
        <dbReference type="ChEBI" id="CHEBI:29101"/>
        <label>1</label>
    </ligand>
</feature>
<evidence type="ECO:0000256" key="2">
    <source>
        <dbReference type="ARBA" id="ARBA00006459"/>
    </source>
</evidence>
<feature type="transmembrane region" description="Helical" evidence="18">
    <location>
        <begin position="179"/>
        <end position="199"/>
    </location>
</feature>
<keyword evidence="15" id="KW-1015">Disulfide bond</keyword>
<gene>
    <name evidence="19" type="ORF">ONB1V03_LOCUS9393</name>
</gene>
<feature type="transmembrane region" description="Helical" evidence="18">
    <location>
        <begin position="444"/>
        <end position="465"/>
    </location>
</feature>
<evidence type="ECO:0000256" key="7">
    <source>
        <dbReference type="ARBA" id="ARBA00022989"/>
    </source>
</evidence>
<dbReference type="GO" id="GO:0005886">
    <property type="term" value="C:plasma membrane"/>
    <property type="evidence" value="ECO:0007669"/>
    <property type="project" value="TreeGrafter"/>
</dbReference>
<evidence type="ECO:0000256" key="18">
    <source>
        <dbReference type="SAM" id="Phobius"/>
    </source>
</evidence>
<keyword evidence="3 16" id="KW-0813">Transport</keyword>
<dbReference type="PRINTS" id="PR00176">
    <property type="entry name" value="NANEUSMPORT"/>
</dbReference>
<evidence type="ECO:0000256" key="9">
    <source>
        <dbReference type="ARBA" id="ARBA00023065"/>
    </source>
</evidence>
<evidence type="ECO:0000256" key="15">
    <source>
        <dbReference type="PIRSR" id="PIRSR600175-2"/>
    </source>
</evidence>
<dbReference type="PROSITE" id="PS50267">
    <property type="entry name" value="NA_NEUROTRAN_SYMP_3"/>
    <property type="match status" value="1"/>
</dbReference>
<evidence type="ECO:0000256" key="5">
    <source>
        <dbReference type="ARBA" id="ARBA00022847"/>
    </source>
</evidence>
<dbReference type="GO" id="GO:0046872">
    <property type="term" value="F:metal ion binding"/>
    <property type="evidence" value="ECO:0007669"/>
    <property type="project" value="UniProtKB-KW"/>
</dbReference>
<feature type="transmembrane region" description="Helical" evidence="18">
    <location>
        <begin position="324"/>
        <end position="344"/>
    </location>
</feature>
<reference evidence="19" key="1">
    <citation type="submission" date="2020-11" db="EMBL/GenBank/DDBJ databases">
        <authorList>
            <person name="Tran Van P."/>
        </authorList>
    </citation>
    <scope>NUCLEOTIDE SEQUENCE</scope>
</reference>
<evidence type="ECO:0000256" key="1">
    <source>
        <dbReference type="ARBA" id="ARBA00004141"/>
    </source>
</evidence>
<evidence type="ECO:0000256" key="10">
    <source>
        <dbReference type="ARBA" id="ARBA00023136"/>
    </source>
</evidence>
<feature type="transmembrane region" description="Helical" evidence="18">
    <location>
        <begin position="402"/>
        <end position="423"/>
    </location>
</feature>
<dbReference type="GO" id="GO:0015179">
    <property type="term" value="F:L-amino acid transmembrane transporter activity"/>
    <property type="evidence" value="ECO:0007669"/>
    <property type="project" value="TreeGrafter"/>
</dbReference>
<feature type="disulfide bond" evidence="15">
    <location>
        <begin position="136"/>
        <end position="143"/>
    </location>
</feature>
<keyword evidence="5 16" id="KW-0769">Symport</keyword>
<keyword evidence="8 14" id="KW-0915">Sodium</keyword>
<dbReference type="Pfam" id="PF00209">
    <property type="entry name" value="SNF"/>
    <property type="match status" value="1"/>
</dbReference>
<dbReference type="AlphaFoldDB" id="A0A7R9M385"/>
<feature type="transmembrane region" description="Helical" evidence="18">
    <location>
        <begin position="65"/>
        <end position="86"/>
    </location>
</feature>
<dbReference type="OrthoDB" id="6581954at2759"/>
<feature type="compositionally biased region" description="Basic and acidic residues" evidence="17">
    <location>
        <begin position="1"/>
        <end position="12"/>
    </location>
</feature>
<feature type="transmembrane region" description="Helical" evidence="18">
    <location>
        <begin position="242"/>
        <end position="259"/>
    </location>
</feature>
<feature type="region of interest" description="Disordered" evidence="17">
    <location>
        <begin position="1"/>
        <end position="26"/>
    </location>
</feature>
<keyword evidence="6" id="KW-0029">Amino-acid transport</keyword>
<dbReference type="GO" id="GO:0005283">
    <property type="term" value="F:amino acid:sodium symporter activity"/>
    <property type="evidence" value="ECO:0007669"/>
    <property type="project" value="TreeGrafter"/>
</dbReference>
<organism evidence="19">
    <name type="scientific">Oppiella nova</name>
    <dbReference type="NCBI Taxonomy" id="334625"/>
    <lineage>
        <taxon>Eukaryota</taxon>
        <taxon>Metazoa</taxon>
        <taxon>Ecdysozoa</taxon>
        <taxon>Arthropoda</taxon>
        <taxon>Chelicerata</taxon>
        <taxon>Arachnida</taxon>
        <taxon>Acari</taxon>
        <taxon>Acariformes</taxon>
        <taxon>Sarcoptiformes</taxon>
        <taxon>Oribatida</taxon>
        <taxon>Brachypylina</taxon>
        <taxon>Oppioidea</taxon>
        <taxon>Oppiidae</taxon>
        <taxon>Oppiella</taxon>
    </lineage>
</organism>
<evidence type="ECO:0000256" key="12">
    <source>
        <dbReference type="ARBA" id="ARBA00023201"/>
    </source>
</evidence>
<dbReference type="EMBL" id="CAJPVJ010005884">
    <property type="protein sequence ID" value="CAG2169920.1"/>
    <property type="molecule type" value="Genomic_DNA"/>
</dbReference>
<evidence type="ECO:0000256" key="8">
    <source>
        <dbReference type="ARBA" id="ARBA00023053"/>
    </source>
</evidence>
<evidence type="ECO:0000256" key="13">
    <source>
        <dbReference type="ARBA" id="ARBA00037785"/>
    </source>
</evidence>
<dbReference type="PANTHER" id="PTHR11616">
    <property type="entry name" value="SODIUM/CHLORIDE DEPENDENT TRANSPORTER"/>
    <property type="match status" value="1"/>
</dbReference>
<proteinExistence type="inferred from homology"/>
<comment type="similarity">
    <text evidence="2 16">Belongs to the sodium:neurotransmitter symporter (SNF) (TC 2.A.22) family.</text>
</comment>
<keyword evidence="7 18" id="KW-1133">Transmembrane helix</keyword>
<evidence type="ECO:0000313" key="20">
    <source>
        <dbReference type="Proteomes" id="UP000728032"/>
    </source>
</evidence>
<feature type="transmembrane region" description="Helical" evidence="18">
    <location>
        <begin position="271"/>
        <end position="294"/>
    </location>
</feature>
<evidence type="ECO:0000256" key="4">
    <source>
        <dbReference type="ARBA" id="ARBA00022692"/>
    </source>
</evidence>
<feature type="transmembrane region" description="Helical" evidence="18">
    <location>
        <begin position="370"/>
        <end position="396"/>
    </location>
</feature>
<keyword evidence="10 18" id="KW-0472">Membrane</keyword>
<evidence type="ECO:0000256" key="3">
    <source>
        <dbReference type="ARBA" id="ARBA00022448"/>
    </source>
</evidence>
<keyword evidence="11" id="KW-0325">Glycoprotein</keyword>
<feature type="transmembrane region" description="Helical" evidence="18">
    <location>
        <begin position="301"/>
        <end position="318"/>
    </location>
</feature>
<keyword evidence="4 16" id="KW-0812">Transmembrane</keyword>
<feature type="binding site" evidence="14">
    <location>
        <position position="277"/>
    </location>
    <ligand>
        <name>Na(+)</name>
        <dbReference type="ChEBI" id="CHEBI:29101"/>
        <label>1</label>
    </ligand>
</feature>
<dbReference type="Proteomes" id="UP000728032">
    <property type="component" value="Unassembled WGS sequence"/>
</dbReference>
<protein>
    <recommendedName>
        <fullName evidence="16">Transporter</fullName>
    </recommendedName>
</protein>
<dbReference type="PROSITE" id="PS00610">
    <property type="entry name" value="NA_NEUROTRAN_SYMP_1"/>
    <property type="match status" value="1"/>
</dbReference>
<dbReference type="InterPro" id="IPR037272">
    <property type="entry name" value="SNS_sf"/>
</dbReference>
<evidence type="ECO:0000313" key="19">
    <source>
        <dbReference type="EMBL" id="CAD7652733.1"/>
    </source>
</evidence>
<evidence type="ECO:0000256" key="14">
    <source>
        <dbReference type="PIRSR" id="PIRSR600175-1"/>
    </source>
</evidence>
<evidence type="ECO:0000256" key="6">
    <source>
        <dbReference type="ARBA" id="ARBA00022970"/>
    </source>
</evidence>
<comment type="subcellular location">
    <subcellularLocation>
        <location evidence="1">Membrane</location>
        <topology evidence="1">Multi-pass membrane protein</topology>
    </subcellularLocation>
</comment>
<keyword evidence="12" id="KW-0739">Sodium transport</keyword>
<keyword evidence="14" id="KW-0479">Metal-binding</keyword>
<name>A0A7R9M385_9ACAR</name>
<evidence type="ECO:0000256" key="11">
    <source>
        <dbReference type="ARBA" id="ARBA00023180"/>
    </source>
</evidence>
<feature type="transmembrane region" description="Helical" evidence="18">
    <location>
        <begin position="485"/>
        <end position="506"/>
    </location>
</feature>
<dbReference type="PANTHER" id="PTHR11616:SF321">
    <property type="entry name" value="SODIUM-DEPENDENT NUTRIENT AMINO ACID TRANSPORTER 1-RELATED"/>
    <property type="match status" value="1"/>
</dbReference>
<comment type="function">
    <text evidence="13">Unusual broad substrate spectrum amino acid:sodium cotransporter that promotes absorption of the D isomers of essential amino acids. Neutral amino acids are the preferred substrates, especially methionine and phenylalanine.</text>
</comment>
<accession>A0A7R9M385</accession>
<evidence type="ECO:0000256" key="17">
    <source>
        <dbReference type="SAM" id="MobiDB-lite"/>
    </source>
</evidence>
<evidence type="ECO:0000256" key="16">
    <source>
        <dbReference type="RuleBase" id="RU003732"/>
    </source>
</evidence>
<feature type="binding site" evidence="14">
    <location>
        <position position="48"/>
    </location>
    <ligand>
        <name>Na(+)</name>
        <dbReference type="ChEBI" id="CHEBI:29101"/>
        <label>1</label>
    </ligand>
</feature>
<feature type="binding site" evidence="14">
    <location>
        <position position="346"/>
    </location>
    <ligand>
        <name>Na(+)</name>
        <dbReference type="ChEBI" id="CHEBI:29101"/>
        <label>1</label>
    </ligand>
</feature>
<keyword evidence="9" id="KW-0406">Ion transport</keyword>
<feature type="binding site" evidence="14">
    <location>
        <position position="342"/>
    </location>
    <ligand>
        <name>Na(+)</name>
        <dbReference type="ChEBI" id="CHEBI:29101"/>
        <label>1</label>
    </ligand>
</feature>
<dbReference type="EMBL" id="OC920709">
    <property type="protein sequence ID" value="CAD7652733.1"/>
    <property type="molecule type" value="Genomic_DNA"/>
</dbReference>
<feature type="transmembrane region" description="Helical" evidence="18">
    <location>
        <begin position="35"/>
        <end position="53"/>
    </location>
</feature>
<sequence>MDDKDKPKKDMESTEPPTDNNNPHKKQKWGTKIEFLLTCLSYVIGFGNIWRFPYICYKNGGGAFLIPYALSLAFIGFPLMVFEMTLGQIMPIFEGIGISMFIMVAVQAVYYNMLVAISLRYFFGSFTTDDLPWKHCNSKWLNCTEGLIGNDTALKNPSDEYFHKQVLHINDDISNIGTLVWPLVGCLFLAWLLVFLSLAKGVKSMGKGITLPGAWDGIKFYITPDFTKLFGSQVWIDASQQIFFSLGISWGTMITLASYNDFENHLISDATIIAVGNSFTSISAGFVIFAYMGAVAHKRQVEVSNVATGGSGLAFMIYPEAVAMFPWGQLFSIVFFFMLILLGMGSQTPNMESLVSATLDYRPDRRQYRIVILILFCVFGFNLGLIYCNQAGMYWFSLFNDFVASTSAMIVGLVEVVSIAWIYGIDKFMDHIKEMVGRYPKPRIFWKIVWQYITPVALTVLLIATVITTSAPVYRGYVYPSWTAWLGWAIILGQVLPIPVIAAYYLHKCYWDDQINLKEVSVPDVDWKSAEASNTSTESNKTVLPIPVIAAYYLHKCYWDDQINLKEVSVPDVDWKSAEASNTSTESNKTVTE</sequence>
<feature type="transmembrane region" description="Helical" evidence="18">
    <location>
        <begin position="98"/>
        <end position="123"/>
    </location>
</feature>
<dbReference type="InterPro" id="IPR000175">
    <property type="entry name" value="Na/ntran_symport"/>
</dbReference>